<evidence type="ECO:0000256" key="8">
    <source>
        <dbReference type="ARBA" id="ARBA00023136"/>
    </source>
</evidence>
<dbReference type="InterPro" id="IPR042267">
    <property type="entry name" value="VTC_sf"/>
</dbReference>
<dbReference type="GO" id="GO:0008976">
    <property type="term" value="F:polyphosphate kinase activity"/>
    <property type="evidence" value="ECO:0007669"/>
    <property type="project" value="UniProtKB-EC"/>
</dbReference>
<keyword evidence="8 16" id="KW-0472">Membrane</keyword>
<dbReference type="PROSITE" id="PS51382">
    <property type="entry name" value="SPX"/>
    <property type="match status" value="1"/>
</dbReference>
<accession>A0A9P6N3D4</accession>
<evidence type="ECO:0000256" key="10">
    <source>
        <dbReference type="ARBA" id="ARBA00061390"/>
    </source>
</evidence>
<dbReference type="Gene3D" id="3.20.100.30">
    <property type="entry name" value="VTC, catalytic tunnel domain"/>
    <property type="match status" value="1"/>
</dbReference>
<evidence type="ECO:0000256" key="5">
    <source>
        <dbReference type="ARBA" id="ARBA00022679"/>
    </source>
</evidence>
<comment type="subcellular location">
    <subcellularLocation>
        <location evidence="2">Vacuole membrane</location>
        <topology evidence="2">Multi-pass membrane protein</topology>
    </subcellularLocation>
</comment>
<dbReference type="InterPro" id="IPR018966">
    <property type="entry name" value="VTC_domain"/>
</dbReference>
<evidence type="ECO:0000256" key="4">
    <source>
        <dbReference type="ARBA" id="ARBA00022554"/>
    </source>
</evidence>
<comment type="caution">
    <text evidence="18">The sequence shown here is derived from an EMBL/GenBank/DDBJ whole genome shotgun (WGS) entry which is preliminary data.</text>
</comment>
<dbReference type="InterPro" id="IPR003807">
    <property type="entry name" value="DUF202"/>
</dbReference>
<dbReference type="Pfam" id="PF09359">
    <property type="entry name" value="VTC"/>
    <property type="match status" value="1"/>
</dbReference>
<feature type="compositionally biased region" description="Low complexity" evidence="15">
    <location>
        <begin position="758"/>
        <end position="772"/>
    </location>
</feature>
<feature type="compositionally biased region" description="Low complexity" evidence="15">
    <location>
        <begin position="573"/>
        <end position="584"/>
    </location>
</feature>
<feature type="region of interest" description="Disordered" evidence="15">
    <location>
        <begin position="555"/>
        <end position="643"/>
    </location>
</feature>
<evidence type="ECO:0000256" key="14">
    <source>
        <dbReference type="ARBA" id="ARBA00081313"/>
    </source>
</evidence>
<dbReference type="EMBL" id="JAAAID010000121">
    <property type="protein sequence ID" value="KAG0022137.1"/>
    <property type="molecule type" value="Genomic_DNA"/>
</dbReference>
<keyword evidence="5" id="KW-0808">Transferase</keyword>
<feature type="transmembrane region" description="Helical" evidence="16">
    <location>
        <begin position="714"/>
        <end position="736"/>
    </location>
</feature>
<dbReference type="GO" id="GO:0033254">
    <property type="term" value="C:vacuolar transporter chaperone complex"/>
    <property type="evidence" value="ECO:0007669"/>
    <property type="project" value="TreeGrafter"/>
</dbReference>
<keyword evidence="4" id="KW-0926">Vacuole</keyword>
<comment type="catalytic activity">
    <reaction evidence="9">
        <text>[phosphate](n) + ATP = [phosphate](n+1) + ADP</text>
        <dbReference type="Rhea" id="RHEA:19573"/>
        <dbReference type="Rhea" id="RHEA-COMP:9859"/>
        <dbReference type="Rhea" id="RHEA-COMP:14280"/>
        <dbReference type="ChEBI" id="CHEBI:16838"/>
        <dbReference type="ChEBI" id="CHEBI:30616"/>
        <dbReference type="ChEBI" id="CHEBI:456216"/>
        <dbReference type="EC" id="2.7.4.1"/>
    </reaction>
    <physiologicalReaction direction="left-to-right" evidence="9">
        <dbReference type="Rhea" id="RHEA:19574"/>
    </physiologicalReaction>
</comment>
<sequence>MKFGQHLGESIQPEWSFNYISYDELKNVLKTRTDANLWSETDEGYFVELLERELEKVYSFQTVKIGEVRRKLNYYDTQAQYFKKNGAQEETWQALEIELFRLVAEIDVLAKYTRLNYTGFLKIVKKHDKQTQWMLKSIFHVRLNAKPFHKENYDGIIVRLSSIYHIVAARGQKLKGDDQFANWNSSAFVRDTTKYWVHPDNITEVKLVIMKHLPVLLFNTKKEYEENDSAISSVYVDSEDFECYQGRLEKSDGAQAIRIRWYGPTPTENGQCFLERKVHREKWTGEQSVKERFPIKTKHINPYLAGEYAMDVKFAKLRARGQKSVKDVELMQKLASDVQKSIVTKKMRPTIRAFYRRTAFQLSNDARVRISLDTELALIREDDFNGRTRAGDNWKRNDIGVDWPFKQLPAEDITRFPYAVLEVKLQTHHGQEPPAWIVELINSHLVESCPRFSKYIHGVATLLEDKIQILPFWLPQMDQDIRKPPNTDFGLSSFLPRQWPVGTPQVGLRPEISGAPALPLLIAGGEALTKGAKSLSEFEPKNPKTIDKATYQQKMMEKNSARRPANTNNQRPVSSVSKASVAASHPLIDNGSTTSQQRLMVPPSRPWIDGINNQSSNTSLNSEFSNSKPAEKTPNQGANGAEAGVVRRKSTIRGKRFGFGKGAGAVKRVAVPNKIEPKVFFANERTFLNWLQFTVLLGSIALTLLNFGDHMTRVSGAVLTVVTLLAMIYALGTFHVRLSNILSSKPNRQFHDPKFIQTSGSSTTTTSSTGGP</sequence>
<evidence type="ECO:0000256" key="3">
    <source>
        <dbReference type="ARBA" id="ARBA00012960"/>
    </source>
</evidence>
<proteinExistence type="inferred from homology"/>
<dbReference type="FunFam" id="3.20.100.30:FF:000001">
    <property type="entry name" value="Vacuolar transporter chaperone 4"/>
    <property type="match status" value="1"/>
</dbReference>
<dbReference type="GO" id="GO:0000329">
    <property type="term" value="C:fungal-type vacuole membrane"/>
    <property type="evidence" value="ECO:0007669"/>
    <property type="project" value="TreeGrafter"/>
</dbReference>
<evidence type="ECO:0000256" key="12">
    <source>
        <dbReference type="ARBA" id="ARBA00075894"/>
    </source>
</evidence>
<protein>
    <recommendedName>
        <fullName evidence="11">Vacuolar transporter chaperone complex subunit 4</fullName>
        <ecNumber evidence="3">2.7.4.1</ecNumber>
    </recommendedName>
    <alternativeName>
        <fullName evidence="13">Polyphosphate kinase</fullName>
    </alternativeName>
    <alternativeName>
        <fullName evidence="12">SPX-dependent polyphosphate polymerase VTC subunit 4</fullName>
    </alternativeName>
    <alternativeName>
        <fullName evidence="14">Vacuolar membrane polyphosphate polymerase catalytic subunit</fullName>
    </alternativeName>
</protein>
<evidence type="ECO:0000256" key="6">
    <source>
        <dbReference type="ARBA" id="ARBA00022692"/>
    </source>
</evidence>
<organism evidence="18 19">
    <name type="scientific">Entomortierella chlamydospora</name>
    <dbReference type="NCBI Taxonomy" id="101097"/>
    <lineage>
        <taxon>Eukaryota</taxon>
        <taxon>Fungi</taxon>
        <taxon>Fungi incertae sedis</taxon>
        <taxon>Mucoromycota</taxon>
        <taxon>Mortierellomycotina</taxon>
        <taxon>Mortierellomycetes</taxon>
        <taxon>Mortierellales</taxon>
        <taxon>Mortierellaceae</taxon>
        <taxon>Entomortierella</taxon>
    </lineage>
</organism>
<dbReference type="EC" id="2.7.4.1" evidence="3"/>
<evidence type="ECO:0000256" key="16">
    <source>
        <dbReference type="SAM" id="Phobius"/>
    </source>
</evidence>
<comment type="cofactor">
    <cofactor evidence="1">
        <name>Mn(2+)</name>
        <dbReference type="ChEBI" id="CHEBI:29035"/>
    </cofactor>
</comment>
<evidence type="ECO:0000256" key="9">
    <source>
        <dbReference type="ARBA" id="ARBA00050204"/>
    </source>
</evidence>
<dbReference type="Proteomes" id="UP000703661">
    <property type="component" value="Unassembled WGS sequence"/>
</dbReference>
<dbReference type="InterPro" id="IPR051572">
    <property type="entry name" value="VTC_Complex_Subunit"/>
</dbReference>
<evidence type="ECO:0000313" key="18">
    <source>
        <dbReference type="EMBL" id="KAG0022137.1"/>
    </source>
</evidence>
<evidence type="ECO:0000256" key="7">
    <source>
        <dbReference type="ARBA" id="ARBA00022989"/>
    </source>
</evidence>
<dbReference type="Pfam" id="PF02656">
    <property type="entry name" value="DUF202"/>
    <property type="match status" value="1"/>
</dbReference>
<dbReference type="PANTHER" id="PTHR46140:SF1">
    <property type="entry name" value="VACUOLAR TRANSPORTER CHAPERONE COMPLEX SUBUNIT 4-RELATED"/>
    <property type="match status" value="1"/>
</dbReference>
<gene>
    <name evidence="18" type="primary">VTC4_1</name>
    <name evidence="18" type="ORF">BGZ80_000950</name>
</gene>
<evidence type="ECO:0000259" key="17">
    <source>
        <dbReference type="PROSITE" id="PS51382"/>
    </source>
</evidence>
<dbReference type="GO" id="GO:0006799">
    <property type="term" value="P:polyphosphate biosynthetic process"/>
    <property type="evidence" value="ECO:0007669"/>
    <property type="project" value="UniProtKB-ARBA"/>
</dbReference>
<comment type="similarity">
    <text evidence="10">Belongs to the VTC4 family.</text>
</comment>
<keyword evidence="19" id="KW-1185">Reference proteome</keyword>
<keyword evidence="7 16" id="KW-1133">Transmembrane helix</keyword>
<feature type="domain" description="SPX" evidence="17">
    <location>
        <begin position="1"/>
        <end position="141"/>
    </location>
</feature>
<keyword evidence="6 16" id="KW-0812">Transmembrane</keyword>
<evidence type="ECO:0000256" key="1">
    <source>
        <dbReference type="ARBA" id="ARBA00001936"/>
    </source>
</evidence>
<dbReference type="InterPro" id="IPR004331">
    <property type="entry name" value="SPX_dom"/>
</dbReference>
<evidence type="ECO:0000256" key="15">
    <source>
        <dbReference type="SAM" id="MobiDB-lite"/>
    </source>
</evidence>
<feature type="transmembrane region" description="Helical" evidence="16">
    <location>
        <begin position="687"/>
        <end position="707"/>
    </location>
</feature>
<evidence type="ECO:0000313" key="19">
    <source>
        <dbReference type="Proteomes" id="UP000703661"/>
    </source>
</evidence>
<name>A0A9P6N3D4_9FUNG</name>
<dbReference type="PANTHER" id="PTHR46140">
    <property type="entry name" value="VACUOLAR TRANSPORTER CHAPERONE 1-RELATED"/>
    <property type="match status" value="1"/>
</dbReference>
<feature type="region of interest" description="Disordered" evidence="15">
    <location>
        <begin position="752"/>
        <end position="772"/>
    </location>
</feature>
<dbReference type="AlphaFoldDB" id="A0A9P6N3D4"/>
<evidence type="ECO:0000256" key="11">
    <source>
        <dbReference type="ARBA" id="ARBA00067464"/>
    </source>
</evidence>
<dbReference type="CDD" id="cd07751">
    <property type="entry name" value="PolyPPase_VTC4_like"/>
    <property type="match status" value="1"/>
</dbReference>
<evidence type="ECO:0000256" key="13">
    <source>
        <dbReference type="ARBA" id="ARBA00080494"/>
    </source>
</evidence>
<feature type="compositionally biased region" description="Polar residues" evidence="15">
    <location>
        <begin position="611"/>
        <end position="638"/>
    </location>
</feature>
<reference evidence="18" key="1">
    <citation type="journal article" date="2020" name="Fungal Divers.">
        <title>Resolving the Mortierellaceae phylogeny through synthesis of multi-gene phylogenetics and phylogenomics.</title>
        <authorList>
            <person name="Vandepol N."/>
            <person name="Liber J."/>
            <person name="Desiro A."/>
            <person name="Na H."/>
            <person name="Kennedy M."/>
            <person name="Barry K."/>
            <person name="Grigoriev I.V."/>
            <person name="Miller A.N."/>
            <person name="O'Donnell K."/>
            <person name="Stajich J.E."/>
            <person name="Bonito G."/>
        </authorList>
    </citation>
    <scope>NUCLEOTIDE SEQUENCE</scope>
    <source>
        <strain evidence="18">NRRL 2769</strain>
    </source>
</reference>
<evidence type="ECO:0000256" key="2">
    <source>
        <dbReference type="ARBA" id="ARBA00004128"/>
    </source>
</evidence>
<dbReference type="CDD" id="cd14480">
    <property type="entry name" value="SPX_VTC2_like"/>
    <property type="match status" value="1"/>
</dbReference>